<keyword evidence="4" id="KW-1185">Reference proteome</keyword>
<dbReference type="Gene3D" id="1.10.225.10">
    <property type="entry name" value="Saposin-like"/>
    <property type="match status" value="1"/>
</dbReference>
<dbReference type="InterPro" id="IPR007856">
    <property type="entry name" value="SapB_1"/>
</dbReference>
<proteinExistence type="predicted"/>
<dbReference type="PANTHER" id="PTHR15541:SF2">
    <property type="entry name" value="GRANULYSIN"/>
    <property type="match status" value="1"/>
</dbReference>
<sequence length="154" mass="17732">MLLRILKRLLFCVRDNYLSYDSNIFVLICADHWEIREVDSAEDQDEEISADGMPKQQIFSKCKTCKAIMKAVKKKLSTNATPDEIKTKLNKACDKFKLVSGQCKKLVQKYLHNIIDELMTDDGPNTICIKIHACKPKPPIKEFIFAHDQAHDNF</sequence>
<reference evidence="3" key="2">
    <citation type="submission" date="2025-09" db="UniProtKB">
        <authorList>
            <consortium name="Ensembl"/>
        </authorList>
    </citation>
    <scope>IDENTIFICATION</scope>
</reference>
<dbReference type="SMART" id="SM00741">
    <property type="entry name" value="SapB"/>
    <property type="match status" value="1"/>
</dbReference>
<evidence type="ECO:0000313" key="3">
    <source>
        <dbReference type="Ensembl" id="ENSSRHP00000083518.1"/>
    </source>
</evidence>
<dbReference type="PANTHER" id="PTHR15541">
    <property type="entry name" value="GRANULYSIN RELATED"/>
    <property type="match status" value="1"/>
</dbReference>
<dbReference type="Ensembl" id="ENSSRHT00000085773.1">
    <property type="protein sequence ID" value="ENSSRHP00000083518.1"/>
    <property type="gene ID" value="ENSSRHG00000041312.1"/>
</dbReference>
<dbReference type="GO" id="GO:0006629">
    <property type="term" value="P:lipid metabolic process"/>
    <property type="evidence" value="ECO:0007669"/>
    <property type="project" value="InterPro"/>
</dbReference>
<evidence type="ECO:0000313" key="4">
    <source>
        <dbReference type="Proteomes" id="UP000472270"/>
    </source>
</evidence>
<protein>
    <submittedName>
        <fullName evidence="3">NK-lysin tandem duplicate 1</fullName>
    </submittedName>
</protein>
<dbReference type="PROSITE" id="PS50015">
    <property type="entry name" value="SAP_B"/>
    <property type="match status" value="1"/>
</dbReference>
<dbReference type="SUPFAM" id="SSF47862">
    <property type="entry name" value="Saposin"/>
    <property type="match status" value="1"/>
</dbReference>
<dbReference type="Pfam" id="PF05184">
    <property type="entry name" value="SapB_1"/>
    <property type="match status" value="1"/>
</dbReference>
<dbReference type="AlphaFoldDB" id="A0A673M305"/>
<keyword evidence="1" id="KW-1015">Disulfide bond</keyword>
<dbReference type="InterPro" id="IPR008138">
    <property type="entry name" value="SapB_2"/>
</dbReference>
<dbReference type="InterPro" id="IPR011001">
    <property type="entry name" value="Saposin-like"/>
</dbReference>
<name>A0A673M305_9TELE</name>
<evidence type="ECO:0000259" key="2">
    <source>
        <dbReference type="PROSITE" id="PS50015"/>
    </source>
</evidence>
<dbReference type="Pfam" id="PF03489">
    <property type="entry name" value="SapB_2"/>
    <property type="match status" value="1"/>
</dbReference>
<accession>A0A673M305</accession>
<reference evidence="3" key="1">
    <citation type="submission" date="2025-08" db="UniProtKB">
        <authorList>
            <consortium name="Ensembl"/>
        </authorList>
    </citation>
    <scope>IDENTIFICATION</scope>
</reference>
<dbReference type="GO" id="GO:0042742">
    <property type="term" value="P:defense response to bacterium"/>
    <property type="evidence" value="ECO:0007669"/>
    <property type="project" value="InterPro"/>
</dbReference>
<feature type="domain" description="Saposin B-type" evidence="2">
    <location>
        <begin position="58"/>
        <end position="138"/>
    </location>
</feature>
<dbReference type="InterPro" id="IPR008139">
    <property type="entry name" value="SaposinB_dom"/>
</dbReference>
<dbReference type="Proteomes" id="UP000472270">
    <property type="component" value="Unassembled WGS sequence"/>
</dbReference>
<organism evidence="3 4">
    <name type="scientific">Sinocyclocheilus rhinocerous</name>
    <dbReference type="NCBI Taxonomy" id="307959"/>
    <lineage>
        <taxon>Eukaryota</taxon>
        <taxon>Metazoa</taxon>
        <taxon>Chordata</taxon>
        <taxon>Craniata</taxon>
        <taxon>Vertebrata</taxon>
        <taxon>Euteleostomi</taxon>
        <taxon>Actinopterygii</taxon>
        <taxon>Neopterygii</taxon>
        <taxon>Teleostei</taxon>
        <taxon>Ostariophysi</taxon>
        <taxon>Cypriniformes</taxon>
        <taxon>Cyprinidae</taxon>
        <taxon>Cyprininae</taxon>
        <taxon>Sinocyclocheilus</taxon>
    </lineage>
</organism>
<evidence type="ECO:0000256" key="1">
    <source>
        <dbReference type="ARBA" id="ARBA00023157"/>
    </source>
</evidence>
<dbReference type="InterPro" id="IPR038847">
    <property type="entry name" value="Granulysin-like"/>
</dbReference>